<keyword evidence="3" id="KW-1185">Reference proteome</keyword>
<protein>
    <submittedName>
        <fullName evidence="2">PiggyBac transposable element-derived protein 3-like protein</fullName>
    </submittedName>
</protein>
<dbReference type="STRING" id="299467.A0A443S458"/>
<evidence type="ECO:0000313" key="3">
    <source>
        <dbReference type="Proteomes" id="UP000288716"/>
    </source>
</evidence>
<proteinExistence type="predicted"/>
<organism evidence="2 3">
    <name type="scientific">Leptotrombidium deliense</name>
    <dbReference type="NCBI Taxonomy" id="299467"/>
    <lineage>
        <taxon>Eukaryota</taxon>
        <taxon>Metazoa</taxon>
        <taxon>Ecdysozoa</taxon>
        <taxon>Arthropoda</taxon>
        <taxon>Chelicerata</taxon>
        <taxon>Arachnida</taxon>
        <taxon>Acari</taxon>
        <taxon>Acariformes</taxon>
        <taxon>Trombidiformes</taxon>
        <taxon>Prostigmata</taxon>
        <taxon>Anystina</taxon>
        <taxon>Parasitengona</taxon>
        <taxon>Trombiculoidea</taxon>
        <taxon>Trombiculidae</taxon>
        <taxon>Leptotrombidium</taxon>
    </lineage>
</organism>
<name>A0A443S458_9ACAR</name>
<dbReference type="Proteomes" id="UP000288716">
    <property type="component" value="Unassembled WGS sequence"/>
</dbReference>
<dbReference type="InterPro" id="IPR029526">
    <property type="entry name" value="PGBD"/>
</dbReference>
<dbReference type="EMBL" id="NCKV01009314">
    <property type="protein sequence ID" value="RWS22261.1"/>
    <property type="molecule type" value="Genomic_DNA"/>
</dbReference>
<comment type="caution">
    <text evidence="2">The sequence shown here is derived from an EMBL/GenBank/DDBJ whole genome shotgun (WGS) entry which is preliminary data.</text>
</comment>
<dbReference type="VEuPathDB" id="VectorBase:LDEU009779"/>
<gene>
    <name evidence="2" type="ORF">B4U80_08225</name>
</gene>
<dbReference type="OrthoDB" id="6514910at2759"/>
<feature type="domain" description="PiggyBac transposable element-derived protein" evidence="1">
    <location>
        <begin position="99"/>
        <end position="308"/>
    </location>
</feature>
<evidence type="ECO:0000313" key="2">
    <source>
        <dbReference type="EMBL" id="RWS22261.1"/>
    </source>
</evidence>
<dbReference type="PANTHER" id="PTHR47272:SF2">
    <property type="entry name" value="PIGGYBAC TRANSPOSABLE ELEMENT-DERIVED PROTEIN 3-LIKE"/>
    <property type="match status" value="1"/>
</dbReference>
<dbReference type="Pfam" id="PF13843">
    <property type="entry name" value="DDE_Tnp_1_7"/>
    <property type="match status" value="2"/>
</dbReference>
<sequence>MDSDCDYDNSDWDDLSDDEDAEQFNFEEQDEPIYVKKLNKEVECNEYESDESTEFITTRSQTQNVDALSDPDEWLHVIFAQKEINALESFSPSLWPAEYYFEQYFGEELYTSFAKMTNIYYKQKTKRELNATSGEIKKLFAISILMGCFSLPRTREYWNKQIRFSYVADILGVKRFHQLRNSLHITNNETDHSDTDRFWKIRPFLEKIRETMLTKDRSQHLSLDEQMIPFHGRHGAKQYMPKKPIRFGFKNYALTTTDGLMLDFELYQGTFTPVNSKHKDDYGATIALVLHLTRTVPKNFSHVIYIDRTVMKNRIRGIPFDNEKTFRKENRGFIEEVTKSDKSICAVRWIDREPVVLLSSFVGSNPITQISRFIRQKKQRDLIDCPAIVSSYNSGKGGVDLHDQMIANYRIAAKSRKWTIRCIFHFIDVVLVNAWIEYKLDAASVGTTHIMDLYAFRKFIAKSIIESTEKRKRGRPKTNVATATNQVEKVDRRRHAVDDSKRSDSQNHWPQFAKLKSAKRCANKCNGHTRIKCEKCNVFLCVNGTRNCFKAFHEK</sequence>
<feature type="domain" description="PiggyBac transposable element-derived protein" evidence="1">
    <location>
        <begin position="310"/>
        <end position="435"/>
    </location>
</feature>
<reference evidence="2 3" key="1">
    <citation type="journal article" date="2018" name="Gigascience">
        <title>Genomes of trombidid mites reveal novel predicted allergens and laterally-transferred genes associated with secondary metabolism.</title>
        <authorList>
            <person name="Dong X."/>
            <person name="Chaisiri K."/>
            <person name="Xia D."/>
            <person name="Armstrong S.D."/>
            <person name="Fang Y."/>
            <person name="Donnelly M.J."/>
            <person name="Kadowaki T."/>
            <person name="McGarry J.W."/>
            <person name="Darby A.C."/>
            <person name="Makepeace B.L."/>
        </authorList>
    </citation>
    <scope>NUCLEOTIDE SEQUENCE [LARGE SCALE GENOMIC DNA]</scope>
    <source>
        <strain evidence="2">UoL-UT</strain>
    </source>
</reference>
<dbReference type="PANTHER" id="PTHR47272">
    <property type="entry name" value="DDE_TNP_1_7 DOMAIN-CONTAINING PROTEIN"/>
    <property type="match status" value="1"/>
</dbReference>
<evidence type="ECO:0000259" key="1">
    <source>
        <dbReference type="Pfam" id="PF13843"/>
    </source>
</evidence>
<dbReference type="AlphaFoldDB" id="A0A443S458"/>
<accession>A0A443S458</accession>